<keyword evidence="5" id="KW-0408">Iron</keyword>
<accession>A0A0F7KLG8</accession>
<reference evidence="6" key="1">
    <citation type="submission" date="2015-05" db="EMBL/GenBank/DDBJ databases">
        <title>The complete genome of Altererythrobacter atlanticus strain 26DY36.</title>
        <authorList>
            <person name="Wu Y.-H."/>
            <person name="Cheng H."/>
            <person name="Wu X.-W."/>
        </authorList>
    </citation>
    <scope>NUCLEOTIDE SEQUENCE [LARGE SCALE GENOMIC DNA]</scope>
    <source>
        <strain evidence="6">26DY36</strain>
    </source>
</reference>
<dbReference type="STRING" id="1267766.WYH_00320"/>
<evidence type="ECO:0000256" key="1">
    <source>
        <dbReference type="ARBA" id="ARBA00005896"/>
    </source>
</evidence>
<evidence type="ECO:0000313" key="7">
    <source>
        <dbReference type="Proteomes" id="UP000034392"/>
    </source>
</evidence>
<dbReference type="GO" id="GO:0046872">
    <property type="term" value="F:metal ion binding"/>
    <property type="evidence" value="ECO:0007669"/>
    <property type="project" value="UniProtKB-KW"/>
</dbReference>
<evidence type="ECO:0000256" key="2">
    <source>
        <dbReference type="ARBA" id="ARBA00022723"/>
    </source>
</evidence>
<dbReference type="PATRIC" id="fig|1267766.3.peg.328"/>
<name>A0A0F7KLG8_9SPHN</name>
<dbReference type="SUPFAM" id="SSF51197">
    <property type="entry name" value="Clavaminate synthase-like"/>
    <property type="match status" value="1"/>
</dbReference>
<dbReference type="EC" id="1.14.11.-" evidence="6"/>
<keyword evidence="3 6" id="KW-0223">Dioxygenase</keyword>
<keyword evidence="4 6" id="KW-0560">Oxidoreductase</keyword>
<keyword evidence="2" id="KW-0479">Metal-binding</keyword>
<protein>
    <submittedName>
        <fullName evidence="6">Alpha-ketoglutarate-dependent 2,4-dichlorophenoxyacetate dioxygenase</fullName>
        <ecNumber evidence="6">1.14.11.-</ecNumber>
    </submittedName>
</protein>
<evidence type="ECO:0000256" key="3">
    <source>
        <dbReference type="ARBA" id="ARBA00022964"/>
    </source>
</evidence>
<dbReference type="EMBL" id="CP011452">
    <property type="protein sequence ID" value="AKH41383.1"/>
    <property type="molecule type" value="Genomic_DNA"/>
</dbReference>
<evidence type="ECO:0000313" key="6">
    <source>
        <dbReference type="EMBL" id="AKH41383.1"/>
    </source>
</evidence>
<dbReference type="Proteomes" id="UP000034392">
    <property type="component" value="Chromosome"/>
</dbReference>
<sequence>MAGNIDISQLHPLFVGEITGMDTSAPVSAEVVEFFEDAMAKYGVCVIRDASLSDSDQIAFARAFGPLELAPPGRKRITEGLYDISNLTDEGEIVPPKPDGAQPTDFELFHTDSPFNSWPTKWSFLLAHVTPPEGADTQYVDTRAVYDALPSDMKKRVENIWVEHDLFRALQRNGVEFKDEAMRKNYPRMTHPLVRRAADGRKALYMGWHGVGIEGMPDEEALPLLDELYAFATQDRFVYSHKWRPGDMVVWDNRCTMHSATSFERYKYKRDLRRATINESGPEVSAIEANRKSPEEV</sequence>
<dbReference type="KEGG" id="aay:WYH_00320"/>
<keyword evidence="7" id="KW-1185">Reference proteome</keyword>
<comment type="similarity">
    <text evidence="1">Belongs to the TfdA dioxygenase family.</text>
</comment>
<dbReference type="Gene3D" id="3.60.130.10">
    <property type="entry name" value="Clavaminate synthase-like"/>
    <property type="match status" value="1"/>
</dbReference>
<dbReference type="InterPro" id="IPR003819">
    <property type="entry name" value="TauD/TfdA-like"/>
</dbReference>
<dbReference type="InterPro" id="IPR051178">
    <property type="entry name" value="TfdA_dioxygenase"/>
</dbReference>
<dbReference type="Pfam" id="PF02668">
    <property type="entry name" value="TauD"/>
    <property type="match status" value="1"/>
</dbReference>
<dbReference type="InterPro" id="IPR042098">
    <property type="entry name" value="TauD-like_sf"/>
</dbReference>
<dbReference type="AlphaFoldDB" id="A0A0F7KLG8"/>
<proteinExistence type="inferred from homology"/>
<evidence type="ECO:0000256" key="4">
    <source>
        <dbReference type="ARBA" id="ARBA00023002"/>
    </source>
</evidence>
<gene>
    <name evidence="6" type="primary">tfdA_1</name>
    <name evidence="6" type="ORF">WYH_00320</name>
</gene>
<dbReference type="PANTHER" id="PTHR43779:SF3">
    <property type="entry name" value="(3R)-3-[(CARBOXYMETHYL)AMINO]FATTY ACID OXYGENASE_DECARBOXYLASE"/>
    <property type="match status" value="1"/>
</dbReference>
<evidence type="ECO:0000256" key="5">
    <source>
        <dbReference type="ARBA" id="ARBA00023004"/>
    </source>
</evidence>
<dbReference type="RefSeq" id="WP_053833336.1">
    <property type="nucleotide sequence ID" value="NZ_CP011452.2"/>
</dbReference>
<organism evidence="6 7">
    <name type="scientific">Croceibacterium atlanticum</name>
    <dbReference type="NCBI Taxonomy" id="1267766"/>
    <lineage>
        <taxon>Bacteria</taxon>
        <taxon>Pseudomonadati</taxon>
        <taxon>Pseudomonadota</taxon>
        <taxon>Alphaproteobacteria</taxon>
        <taxon>Sphingomonadales</taxon>
        <taxon>Erythrobacteraceae</taxon>
        <taxon>Croceibacterium</taxon>
    </lineage>
</organism>
<dbReference type="GO" id="GO:0016706">
    <property type="term" value="F:2-oxoglutarate-dependent dioxygenase activity"/>
    <property type="evidence" value="ECO:0007669"/>
    <property type="project" value="UniProtKB-ARBA"/>
</dbReference>
<dbReference type="PANTHER" id="PTHR43779">
    <property type="entry name" value="DIOXYGENASE RV0097-RELATED"/>
    <property type="match status" value="1"/>
</dbReference>